<organism evidence="1">
    <name type="scientific">Zea mays</name>
    <name type="common">Maize</name>
    <dbReference type="NCBI Taxonomy" id="4577"/>
    <lineage>
        <taxon>Eukaryota</taxon>
        <taxon>Viridiplantae</taxon>
        <taxon>Streptophyta</taxon>
        <taxon>Embryophyta</taxon>
        <taxon>Tracheophyta</taxon>
        <taxon>Spermatophyta</taxon>
        <taxon>Magnoliopsida</taxon>
        <taxon>Liliopsida</taxon>
        <taxon>Poales</taxon>
        <taxon>Poaceae</taxon>
        <taxon>PACMAD clade</taxon>
        <taxon>Panicoideae</taxon>
        <taxon>Andropogonodae</taxon>
        <taxon>Andropogoneae</taxon>
        <taxon>Tripsacinae</taxon>
        <taxon>Zea</taxon>
    </lineage>
</organism>
<protein>
    <submittedName>
        <fullName evidence="1">Protein TSS</fullName>
    </submittedName>
</protein>
<proteinExistence type="predicted"/>
<dbReference type="ExpressionAtlas" id="A0A1D6QDN3">
    <property type="expression patterns" value="baseline and differential"/>
</dbReference>
<accession>A0A1D6QDN3</accession>
<feature type="non-terminal residue" evidence="1">
    <location>
        <position position="104"/>
    </location>
</feature>
<dbReference type="AlphaFoldDB" id="A0A1D6QDN3"/>
<reference evidence="1" key="1">
    <citation type="submission" date="2015-12" db="EMBL/GenBank/DDBJ databases">
        <title>Update maize B73 reference genome by single molecule sequencing technologies.</title>
        <authorList>
            <consortium name="Maize Genome Sequencing Project"/>
            <person name="Ware D."/>
        </authorList>
    </citation>
    <scope>NUCLEOTIDE SEQUENCE</scope>
    <source>
        <tissue evidence="1">Seedling</tissue>
    </source>
</reference>
<dbReference type="InParanoid" id="A0A1D6QDN3"/>
<dbReference type="PANTHER" id="PTHR12601:SF39">
    <property type="entry name" value="PROTEIN REDUCED CHLOROPLAST COVERAGE 2"/>
    <property type="match status" value="1"/>
</dbReference>
<name>A0A1D6QDN3_MAIZE</name>
<dbReference type="EMBL" id="CM000780">
    <property type="protein sequence ID" value="AQK56284.1"/>
    <property type="molecule type" value="Genomic_DNA"/>
</dbReference>
<dbReference type="InterPro" id="IPR027523">
    <property type="entry name" value="CLU_prot"/>
</dbReference>
<gene>
    <name evidence="1" type="ORF">ZEAMMB73_Zm00001d052129</name>
</gene>
<dbReference type="PANTHER" id="PTHR12601">
    <property type="entry name" value="EUKARYOTIC TRANSLATION INITIATION FACTOR 3 SUBUNIT EIF-3"/>
    <property type="match status" value="1"/>
</dbReference>
<sequence length="104" mass="12046">MYPPSKLEQFYDFFTFSHLTLSLHYIRRSSRPFVDDKREDDFFQIDVQVCNGKPMTIVASQEGFYPAGKRALISRSLVGLLQQTSRAFDGAYKALMKAFVEHNK</sequence>
<evidence type="ECO:0000313" key="1">
    <source>
        <dbReference type="EMBL" id="AQK56284.1"/>
    </source>
</evidence>